<dbReference type="PANTHER" id="PTHR13603">
    <property type="entry name" value="TRANSMEMBRANE PROTEIN 186"/>
    <property type="match status" value="1"/>
</dbReference>
<feature type="transmembrane region" description="Helical" evidence="9">
    <location>
        <begin position="139"/>
        <end position="161"/>
    </location>
</feature>
<sequence>MVLLQGLVLGKTVMNAIARRGTRPIVVASTSSFQQPSKHTFRARKRPLYDDGVNPYSKAECLSRLGGNCIRNLRTVAGREVQNLEELLKDENWLPVYRFEGIRVGVLLARAKLIQTLASVLFVPYVYYQYLSGSVSLQFFGGVTFFALSATATLLLFSRYFNRMIGVISMNETNDYIRVGYLSFWGSRRNRFVALDDTLPLREANYDLKDTVAKFRQFSTNSFLYLPMSNVELVDEERAALLFGDISCFSLAKKNQ</sequence>
<comment type="similarity">
    <text evidence="2">Belongs to the TMEM186 family.</text>
</comment>
<dbReference type="Proteomes" id="UP001608902">
    <property type="component" value="Unassembled WGS sequence"/>
</dbReference>
<dbReference type="InterPro" id="IPR026571">
    <property type="entry name" value="Tmem186"/>
</dbReference>
<proteinExistence type="inferred from homology"/>
<name>A0ABD6EH44_9BILA</name>
<evidence type="ECO:0000256" key="7">
    <source>
        <dbReference type="ARBA" id="ARBA00023128"/>
    </source>
</evidence>
<evidence type="ECO:0000313" key="11">
    <source>
        <dbReference type="Proteomes" id="UP001608902"/>
    </source>
</evidence>
<evidence type="ECO:0000256" key="5">
    <source>
        <dbReference type="ARBA" id="ARBA00022792"/>
    </source>
</evidence>
<keyword evidence="7" id="KW-0496">Mitochondrion</keyword>
<accession>A0ABD6EH44</accession>
<gene>
    <name evidence="10" type="ORF">AB6A40_006007</name>
</gene>
<evidence type="ECO:0000256" key="9">
    <source>
        <dbReference type="SAM" id="Phobius"/>
    </source>
</evidence>
<evidence type="ECO:0000256" key="2">
    <source>
        <dbReference type="ARBA" id="ARBA00007020"/>
    </source>
</evidence>
<keyword evidence="5" id="KW-0999">Mitochondrion inner membrane</keyword>
<evidence type="ECO:0000256" key="4">
    <source>
        <dbReference type="ARBA" id="ARBA00022692"/>
    </source>
</evidence>
<dbReference type="AlphaFoldDB" id="A0ABD6EH44"/>
<evidence type="ECO:0000256" key="1">
    <source>
        <dbReference type="ARBA" id="ARBA00004448"/>
    </source>
</evidence>
<organism evidence="10 11">
    <name type="scientific">Gnathostoma spinigerum</name>
    <dbReference type="NCBI Taxonomy" id="75299"/>
    <lineage>
        <taxon>Eukaryota</taxon>
        <taxon>Metazoa</taxon>
        <taxon>Ecdysozoa</taxon>
        <taxon>Nematoda</taxon>
        <taxon>Chromadorea</taxon>
        <taxon>Rhabditida</taxon>
        <taxon>Spirurina</taxon>
        <taxon>Gnathostomatomorpha</taxon>
        <taxon>Gnathostomatoidea</taxon>
        <taxon>Gnathostomatidae</taxon>
        <taxon>Gnathostoma</taxon>
    </lineage>
</organism>
<dbReference type="GO" id="GO:0005743">
    <property type="term" value="C:mitochondrial inner membrane"/>
    <property type="evidence" value="ECO:0007669"/>
    <property type="project" value="UniProtKB-SubCell"/>
</dbReference>
<reference evidence="10 11" key="1">
    <citation type="submission" date="2024-08" db="EMBL/GenBank/DDBJ databases">
        <title>Gnathostoma spinigerum genome.</title>
        <authorList>
            <person name="Gonzalez-Bertolin B."/>
            <person name="Monzon S."/>
            <person name="Zaballos A."/>
            <person name="Jimenez P."/>
            <person name="Dekumyoy P."/>
            <person name="Varona S."/>
            <person name="Cuesta I."/>
            <person name="Sumanam S."/>
            <person name="Adisakwattana P."/>
            <person name="Gasser R.B."/>
            <person name="Hernandez-Gonzalez A."/>
            <person name="Young N.D."/>
            <person name="Perteguer M.J."/>
        </authorList>
    </citation>
    <scope>NUCLEOTIDE SEQUENCE [LARGE SCALE GENOMIC DNA]</scope>
    <source>
        <strain evidence="10">AL3</strain>
        <tissue evidence="10">Liver</tissue>
    </source>
</reference>
<comment type="subcellular location">
    <subcellularLocation>
        <location evidence="1">Mitochondrion inner membrane</location>
        <topology evidence="1">Multi-pass membrane protein</topology>
    </subcellularLocation>
</comment>
<keyword evidence="11" id="KW-1185">Reference proteome</keyword>
<evidence type="ECO:0000256" key="6">
    <source>
        <dbReference type="ARBA" id="ARBA00022989"/>
    </source>
</evidence>
<keyword evidence="8 9" id="KW-0472">Membrane</keyword>
<evidence type="ECO:0000313" key="10">
    <source>
        <dbReference type="EMBL" id="MFH4979298.1"/>
    </source>
</evidence>
<evidence type="ECO:0000256" key="3">
    <source>
        <dbReference type="ARBA" id="ARBA00014604"/>
    </source>
</evidence>
<comment type="caution">
    <text evidence="10">The sequence shown here is derived from an EMBL/GenBank/DDBJ whole genome shotgun (WGS) entry which is preliminary data.</text>
</comment>
<keyword evidence="6 9" id="KW-1133">Transmembrane helix</keyword>
<evidence type="ECO:0000256" key="8">
    <source>
        <dbReference type="ARBA" id="ARBA00023136"/>
    </source>
</evidence>
<dbReference type="EMBL" id="JBGFUD010004031">
    <property type="protein sequence ID" value="MFH4979298.1"/>
    <property type="molecule type" value="Genomic_DNA"/>
</dbReference>
<feature type="transmembrane region" description="Helical" evidence="9">
    <location>
        <begin position="107"/>
        <end position="127"/>
    </location>
</feature>
<protein>
    <recommendedName>
        <fullName evidence="3">Transmembrane protein 186</fullName>
    </recommendedName>
</protein>
<keyword evidence="4 9" id="KW-0812">Transmembrane</keyword>
<dbReference type="PANTHER" id="PTHR13603:SF1">
    <property type="entry name" value="TRANSMEMBRANE PROTEIN 186"/>
    <property type="match status" value="1"/>
</dbReference>